<evidence type="ECO:0000256" key="4">
    <source>
        <dbReference type="ARBA" id="ARBA00022807"/>
    </source>
</evidence>
<dbReference type="InterPro" id="IPR038765">
    <property type="entry name" value="Papain-like_cys_pep_sf"/>
</dbReference>
<evidence type="ECO:0000313" key="7">
    <source>
        <dbReference type="Proteomes" id="UP001438953"/>
    </source>
</evidence>
<evidence type="ECO:0000259" key="5">
    <source>
        <dbReference type="PROSITE" id="PS51935"/>
    </source>
</evidence>
<protein>
    <submittedName>
        <fullName evidence="6">C40 family peptidase</fullName>
    </submittedName>
</protein>
<evidence type="ECO:0000313" key="6">
    <source>
        <dbReference type="EMBL" id="MER5171813.1"/>
    </source>
</evidence>
<dbReference type="InterPro" id="IPR041382">
    <property type="entry name" value="SH3_16"/>
</dbReference>
<evidence type="ECO:0000256" key="1">
    <source>
        <dbReference type="ARBA" id="ARBA00007074"/>
    </source>
</evidence>
<organism evidence="6 7">
    <name type="scientific">Thioclava kandeliae</name>
    <dbReference type="NCBI Taxonomy" id="3070818"/>
    <lineage>
        <taxon>Bacteria</taxon>
        <taxon>Pseudomonadati</taxon>
        <taxon>Pseudomonadota</taxon>
        <taxon>Alphaproteobacteria</taxon>
        <taxon>Rhodobacterales</taxon>
        <taxon>Paracoccaceae</taxon>
        <taxon>Thioclava</taxon>
    </lineage>
</organism>
<dbReference type="SUPFAM" id="SSF54001">
    <property type="entry name" value="Cysteine proteinases"/>
    <property type="match status" value="1"/>
</dbReference>
<comment type="similarity">
    <text evidence="1">Belongs to the peptidase C40 family.</text>
</comment>
<dbReference type="Pfam" id="PF18348">
    <property type="entry name" value="SH3_16"/>
    <property type="match status" value="1"/>
</dbReference>
<keyword evidence="4" id="KW-0788">Thiol protease</keyword>
<keyword evidence="3" id="KW-0378">Hydrolase</keyword>
<dbReference type="PANTHER" id="PTHR47359">
    <property type="entry name" value="PEPTIDOGLYCAN DL-ENDOPEPTIDASE CWLO"/>
    <property type="match status" value="1"/>
</dbReference>
<dbReference type="EMBL" id="JAYWLC010000005">
    <property type="protein sequence ID" value="MER5171813.1"/>
    <property type="molecule type" value="Genomic_DNA"/>
</dbReference>
<dbReference type="InterPro" id="IPR051794">
    <property type="entry name" value="PG_Endopeptidase_C40"/>
</dbReference>
<proteinExistence type="inferred from homology"/>
<dbReference type="InterPro" id="IPR000064">
    <property type="entry name" value="NLP_P60_dom"/>
</dbReference>
<dbReference type="PANTHER" id="PTHR47359:SF3">
    <property type="entry name" value="NLP_P60 DOMAIN-CONTAINING PROTEIN-RELATED"/>
    <property type="match status" value="1"/>
</dbReference>
<name>A0ABV1SG13_9RHOB</name>
<dbReference type="Proteomes" id="UP001438953">
    <property type="component" value="Unassembled WGS sequence"/>
</dbReference>
<gene>
    <name evidence="6" type="ORF">VSX56_08485</name>
</gene>
<evidence type="ECO:0000256" key="2">
    <source>
        <dbReference type="ARBA" id="ARBA00022670"/>
    </source>
</evidence>
<dbReference type="PROSITE" id="PS51935">
    <property type="entry name" value="NLPC_P60"/>
    <property type="match status" value="1"/>
</dbReference>
<dbReference type="RefSeq" id="WP_350936359.1">
    <property type="nucleotide sequence ID" value="NZ_JAYWLC010000005.1"/>
</dbReference>
<comment type="caution">
    <text evidence="6">The sequence shown here is derived from an EMBL/GenBank/DDBJ whole genome shotgun (WGS) entry which is preliminary data.</text>
</comment>
<reference evidence="6 7" key="1">
    <citation type="submission" date="2024-06" db="EMBL/GenBank/DDBJ databases">
        <title>Thioclava kandeliae sp. nov. from a rhizosphere soil sample of Kandelia candel in a mangrove.</title>
        <authorList>
            <person name="Mu T."/>
        </authorList>
    </citation>
    <scope>NUCLEOTIDE SEQUENCE [LARGE SCALE GENOMIC DNA]</scope>
    <source>
        <strain evidence="6 7">CPCC 100088</strain>
    </source>
</reference>
<keyword evidence="2" id="KW-0645">Protease</keyword>
<dbReference type="Pfam" id="PF00877">
    <property type="entry name" value="NLPC_P60"/>
    <property type="match status" value="1"/>
</dbReference>
<sequence>MTPAGCDPLAGRDRRLTPYSGSVALRSLTGEVEAISFTDGRPARVVVPVVDLCDAPEGARDRQLLFGASVTAVDERAGWAFVQAEADGYCGWVGLPALGEARAATHIVRAPATHIYCEASIKRGEVMALSMGATLTVLREEGPFAVTEEGFVPRPHLRPLDQPESDPATVAERLLGAPYLWGGNGYDGIDCSGLVQAAFAGCGIACPGDSDLQWKSFGQELLDETPIQRGDLLFWKGHVAMAVSETQLVHANGHAMAVSHEPIQETMARIEAAGEGAYLGRKRRL</sequence>
<dbReference type="Gene3D" id="3.90.1720.10">
    <property type="entry name" value="endopeptidase domain like (from Nostoc punctiforme)"/>
    <property type="match status" value="1"/>
</dbReference>
<evidence type="ECO:0000256" key="3">
    <source>
        <dbReference type="ARBA" id="ARBA00022801"/>
    </source>
</evidence>
<keyword evidence="7" id="KW-1185">Reference proteome</keyword>
<feature type="domain" description="NlpC/P60" evidence="5">
    <location>
        <begin position="160"/>
        <end position="285"/>
    </location>
</feature>
<accession>A0ABV1SG13</accession>